<dbReference type="AlphaFoldDB" id="A0A7G9YK55"/>
<evidence type="ECO:0000313" key="3">
    <source>
        <dbReference type="EMBL" id="QNO48986.1"/>
    </source>
</evidence>
<accession>A0A7G9YK55</accession>
<organism evidence="2">
    <name type="scientific">Candidatus Methanogaster sp. ANME-2c ERB4</name>
    <dbReference type="NCBI Taxonomy" id="2759911"/>
    <lineage>
        <taxon>Archaea</taxon>
        <taxon>Methanobacteriati</taxon>
        <taxon>Methanobacteriota</taxon>
        <taxon>Stenosarchaea group</taxon>
        <taxon>Methanomicrobia</taxon>
        <taxon>Methanosarcinales</taxon>
        <taxon>ANME-2 cluster</taxon>
        <taxon>Candidatus Methanogasteraceae</taxon>
        <taxon>Candidatus Methanogaster</taxon>
    </lineage>
</organism>
<gene>
    <name evidence="3" type="ORF">CMADCPIN_00016</name>
    <name evidence="2" type="ORF">LCKLEDHE_00002</name>
</gene>
<protein>
    <submittedName>
        <fullName evidence="2">Uncharacterized protein</fullName>
    </submittedName>
</protein>
<name>A0A7G9YK55_9EURY</name>
<sequence>MIRLKNANTISFSLFERDELLSDWIKFRVSEKGWWGYAYTETAYAAPEDKESTGKTESPPAETVVANSTPATVPTGVVDTGSGASDQHNAASGASPGRSIRLGGNCDRLVATAPALQTK</sequence>
<feature type="region of interest" description="Disordered" evidence="1">
    <location>
        <begin position="46"/>
        <end position="103"/>
    </location>
</feature>
<reference evidence="2" key="1">
    <citation type="submission" date="2020-06" db="EMBL/GenBank/DDBJ databases">
        <title>Unique genomic features of the anaerobic methanotrophic archaea.</title>
        <authorList>
            <person name="Chadwick G.L."/>
            <person name="Skennerton C.T."/>
            <person name="Laso-Perez R."/>
            <person name="Leu A.O."/>
            <person name="Speth D.R."/>
            <person name="Yu H."/>
            <person name="Morgan-Lang C."/>
            <person name="Hatzenpichler R."/>
            <person name="Goudeau D."/>
            <person name="Malmstrom R."/>
            <person name="Brazelton W.J."/>
            <person name="Woyke T."/>
            <person name="Hallam S.J."/>
            <person name="Tyson G.W."/>
            <person name="Wegener G."/>
            <person name="Boetius A."/>
            <person name="Orphan V."/>
        </authorList>
    </citation>
    <scope>NUCLEOTIDE SEQUENCE</scope>
</reference>
<evidence type="ECO:0000313" key="2">
    <source>
        <dbReference type="EMBL" id="QNO48389.1"/>
    </source>
</evidence>
<proteinExistence type="predicted"/>
<dbReference type="EMBL" id="MT631368">
    <property type="protein sequence ID" value="QNO48986.1"/>
    <property type="molecule type" value="Genomic_DNA"/>
</dbReference>
<dbReference type="EMBL" id="MT631338">
    <property type="protein sequence ID" value="QNO48389.1"/>
    <property type="molecule type" value="Genomic_DNA"/>
</dbReference>
<evidence type="ECO:0000256" key="1">
    <source>
        <dbReference type="SAM" id="MobiDB-lite"/>
    </source>
</evidence>
<feature type="compositionally biased region" description="Polar residues" evidence="1">
    <location>
        <begin position="82"/>
        <end position="92"/>
    </location>
</feature>